<feature type="transmembrane region" description="Helical" evidence="1">
    <location>
        <begin position="29"/>
        <end position="50"/>
    </location>
</feature>
<gene>
    <name evidence="2" type="ORF">HNQ08_004993</name>
</gene>
<evidence type="ECO:0000313" key="3">
    <source>
        <dbReference type="Proteomes" id="UP000552709"/>
    </source>
</evidence>
<comment type="caution">
    <text evidence="2">The sequence shown here is derived from an EMBL/GenBank/DDBJ whole genome shotgun (WGS) entry which is preliminary data.</text>
</comment>
<dbReference type="Proteomes" id="UP000552709">
    <property type="component" value="Unassembled WGS sequence"/>
</dbReference>
<evidence type="ECO:0000313" key="2">
    <source>
        <dbReference type="EMBL" id="MBB5365867.1"/>
    </source>
</evidence>
<accession>A0A7W8NJ84</accession>
<name>A0A7W8NJ84_9DEIO</name>
<keyword evidence="1" id="KW-0812">Transmembrane</keyword>
<organism evidence="2 3">
    <name type="scientific">Deinococcus humi</name>
    <dbReference type="NCBI Taxonomy" id="662880"/>
    <lineage>
        <taxon>Bacteria</taxon>
        <taxon>Thermotogati</taxon>
        <taxon>Deinococcota</taxon>
        <taxon>Deinococci</taxon>
        <taxon>Deinococcales</taxon>
        <taxon>Deinococcaceae</taxon>
        <taxon>Deinococcus</taxon>
    </lineage>
</organism>
<keyword evidence="3" id="KW-1185">Reference proteome</keyword>
<reference evidence="2 3" key="1">
    <citation type="submission" date="2020-08" db="EMBL/GenBank/DDBJ databases">
        <title>Genomic Encyclopedia of Type Strains, Phase IV (KMG-IV): sequencing the most valuable type-strain genomes for metagenomic binning, comparative biology and taxonomic classification.</title>
        <authorList>
            <person name="Goeker M."/>
        </authorList>
    </citation>
    <scope>NUCLEOTIDE SEQUENCE [LARGE SCALE GENOMIC DNA]</scope>
    <source>
        <strain evidence="2 3">DSM 27939</strain>
    </source>
</reference>
<protein>
    <submittedName>
        <fullName evidence="2">Putative membrane protein YphA (DoxX/SURF4 family)</fullName>
    </submittedName>
</protein>
<sequence length="86" mass="9243">MNFCTFLKVTTGITPTATARPSCALQILLWVLQIALAAAFLMCGLMRLAMPLAQLAQHLRWVNDDPAALIGTVASGRTRYAPIPAC</sequence>
<proteinExistence type="predicted"/>
<evidence type="ECO:0000256" key="1">
    <source>
        <dbReference type="SAM" id="Phobius"/>
    </source>
</evidence>
<keyword evidence="1" id="KW-1133">Transmembrane helix</keyword>
<dbReference type="EMBL" id="JACHFL010000023">
    <property type="protein sequence ID" value="MBB5365867.1"/>
    <property type="molecule type" value="Genomic_DNA"/>
</dbReference>
<keyword evidence="1" id="KW-0472">Membrane</keyword>
<dbReference type="AlphaFoldDB" id="A0A7W8NJ84"/>